<evidence type="ECO:0000313" key="2">
    <source>
        <dbReference type="EMBL" id="KAJ0388626.1"/>
    </source>
</evidence>
<dbReference type="EMBL" id="JAKCXM010007808">
    <property type="protein sequence ID" value="KAJ0388626.1"/>
    <property type="molecule type" value="Genomic_DNA"/>
</dbReference>
<accession>A0AAD5L732</accession>
<proteinExistence type="predicted"/>
<keyword evidence="3" id="KW-1185">Reference proteome</keyword>
<keyword evidence="1" id="KW-0732">Signal</keyword>
<protein>
    <submittedName>
        <fullName evidence="2">Uncharacterized protein</fullName>
    </submittedName>
</protein>
<name>A0AAD5L732_PYTIN</name>
<feature type="chain" id="PRO_5042262711" evidence="1">
    <location>
        <begin position="16"/>
        <end position="101"/>
    </location>
</feature>
<reference evidence="2" key="1">
    <citation type="submission" date="2021-12" db="EMBL/GenBank/DDBJ databases">
        <title>Prjna785345.</title>
        <authorList>
            <person name="Rujirawat T."/>
            <person name="Krajaejun T."/>
        </authorList>
    </citation>
    <scope>NUCLEOTIDE SEQUENCE</scope>
    <source>
        <strain evidence="2">Pi057C3</strain>
    </source>
</reference>
<dbReference type="Proteomes" id="UP001209570">
    <property type="component" value="Unassembled WGS sequence"/>
</dbReference>
<evidence type="ECO:0000313" key="3">
    <source>
        <dbReference type="Proteomes" id="UP001209570"/>
    </source>
</evidence>
<feature type="signal peptide" evidence="1">
    <location>
        <begin position="1"/>
        <end position="15"/>
    </location>
</feature>
<dbReference type="AlphaFoldDB" id="A0AAD5L732"/>
<evidence type="ECO:0000256" key="1">
    <source>
        <dbReference type="SAM" id="SignalP"/>
    </source>
</evidence>
<gene>
    <name evidence="2" type="ORF">P43SY_010786</name>
</gene>
<comment type="caution">
    <text evidence="2">The sequence shown here is derived from an EMBL/GenBank/DDBJ whole genome shotgun (WGS) entry which is preliminary data.</text>
</comment>
<sequence length="101" mass="11684">MLPYIVISLWGLAEAENWDALVALRQANVTTIELPEGINATVASGPIYIDFYSLFQSLVWSYTGYYNVSVFIEQVQNPVRAYRRTFWMCYVAFPLTYVRDL</sequence>
<organism evidence="2 3">
    <name type="scientific">Pythium insidiosum</name>
    <name type="common">Pythiosis disease agent</name>
    <dbReference type="NCBI Taxonomy" id="114742"/>
    <lineage>
        <taxon>Eukaryota</taxon>
        <taxon>Sar</taxon>
        <taxon>Stramenopiles</taxon>
        <taxon>Oomycota</taxon>
        <taxon>Peronosporomycetes</taxon>
        <taxon>Pythiales</taxon>
        <taxon>Pythiaceae</taxon>
        <taxon>Pythium</taxon>
    </lineage>
</organism>